<gene>
    <name evidence="4" type="ORF">RWH44_01010</name>
</gene>
<evidence type="ECO:0000259" key="3">
    <source>
        <dbReference type="PROSITE" id="PS51723"/>
    </source>
</evidence>
<comment type="caution">
    <text evidence="4">The sequence shown here is derived from an EMBL/GenBank/DDBJ whole genome shotgun (WGS) entry which is preliminary data.</text>
</comment>
<feature type="chain" id="PRO_5045648414" evidence="2">
    <location>
        <begin position="34"/>
        <end position="765"/>
    </location>
</feature>
<dbReference type="InterPro" id="IPR004954">
    <property type="entry name" value="Mucin-bd"/>
</dbReference>
<evidence type="ECO:0000256" key="1">
    <source>
        <dbReference type="SAM" id="MobiDB-lite"/>
    </source>
</evidence>
<sequence length="765" mass="81740">MLSSFELPRRRVLTASAWAAPVVVLSTTSPAYAVSATQSVAIAVWHPVLHPGEVSAVEVTVRDESGRGVAGAAVALSVSGASAFLERSTGVTDAWGTFSTILRVRDLQSSAAGLVTASIGGSSSSASFTVRKTAVIEHDADGRSTRVLALPHGSQDESAAAENRGMPHSDLQPTGRYVRSGEVLTVEVDGSPSWWLELNIGTRGPMQVFGADGSEGMASTVLTGGTNTITADRSGIVFVTNHSEWSAVPLVISGGHPQPVWVKGASTKDDFDAQMRSFSDAPIVTHVGDRIFADIQRSVIDAPDVSTVYDPDLVTSRLDLAREHTDAIYGLSYDAVGVARKHGGRVYVSGPDSGGAYAFATYQWLSFHVSSGASRALARSTDWWTMWHEIGHTYQTPQYTWSGLGEVTVNISSLAAEKRTTGGNMLDDSPGLQQRISRYFADPVDKRHFENLTDEGPFYPLFLFDQLRRSFGDDFYAALSQKYRVRRALGRPSEGSDRQKIDSFALLTSEVADRDLGPFFRAWGVTVSEEVLAVMAQHPPLQHGFWTAITTADAPLERVVPYNPPTGTLWTPTDAVYLGDTAGSTAEVSDLGSVRGSRSVVVARGALAVQVGSGTGRVYAVLESEEGTQEVLQRPVSVTVVSALEFVGFYDVMIGSIGISADGSRLVATSSGNQAHQIYFAGQVYYEVELRDAAGVTRTTVSVKGEDTAQAVADALHGVPCGEGDEFVIRAAEPTRVRVYQDSNRVGTLTSNPTTVRISGGRFVL</sequence>
<dbReference type="InterPro" id="IPR006311">
    <property type="entry name" value="TAT_signal"/>
</dbReference>
<keyword evidence="5" id="KW-1185">Reference proteome</keyword>
<dbReference type="RefSeq" id="WP_316003141.1">
    <property type="nucleotide sequence ID" value="NZ_JAWDIT010000001.1"/>
</dbReference>
<feature type="region of interest" description="Disordered" evidence="1">
    <location>
        <begin position="152"/>
        <end position="175"/>
    </location>
</feature>
<proteinExistence type="predicted"/>
<dbReference type="InterPro" id="IPR013783">
    <property type="entry name" value="Ig-like_fold"/>
</dbReference>
<dbReference type="Pfam" id="PF03272">
    <property type="entry name" value="Mucin_bdg"/>
    <property type="match status" value="1"/>
</dbReference>
<evidence type="ECO:0000256" key="2">
    <source>
        <dbReference type="SAM" id="SignalP"/>
    </source>
</evidence>
<organism evidence="4 5">
    <name type="scientific">Microbacterium phycohabitans</name>
    <dbReference type="NCBI Taxonomy" id="3075993"/>
    <lineage>
        <taxon>Bacteria</taxon>
        <taxon>Bacillati</taxon>
        <taxon>Actinomycetota</taxon>
        <taxon>Actinomycetes</taxon>
        <taxon>Micrococcales</taxon>
        <taxon>Microbacteriaceae</taxon>
        <taxon>Microbacterium</taxon>
    </lineage>
</organism>
<name>A0ABU3SHK2_9MICO</name>
<dbReference type="EMBL" id="JAWDIT010000001">
    <property type="protein sequence ID" value="MDU0344268.1"/>
    <property type="molecule type" value="Genomic_DNA"/>
</dbReference>
<dbReference type="SMART" id="SM01276">
    <property type="entry name" value="M60-like"/>
    <property type="match status" value="1"/>
</dbReference>
<dbReference type="PROSITE" id="PS51723">
    <property type="entry name" value="PEPTIDASE_M60"/>
    <property type="match status" value="1"/>
</dbReference>
<protein>
    <submittedName>
        <fullName evidence="4">M60 family metallopeptidase</fullName>
    </submittedName>
</protein>
<feature type="signal peptide" evidence="2">
    <location>
        <begin position="1"/>
        <end position="33"/>
    </location>
</feature>
<reference evidence="4 5" key="1">
    <citation type="submission" date="2023-09" db="EMBL/GenBank/DDBJ databases">
        <title>Microbacterium fusihabitans sp. nov., Microbacterium phycihabitans sp. nov., and Microbacterium cervinum sp. nov., isolated from dried seaweeds of beach.</title>
        <authorList>
            <person name="Lee S.D."/>
        </authorList>
    </citation>
    <scope>NUCLEOTIDE SEQUENCE [LARGE SCALE GENOMIC DNA]</scope>
    <source>
        <strain evidence="4 5">KSW2-29</strain>
    </source>
</reference>
<dbReference type="Gene3D" id="2.60.120.1250">
    <property type="entry name" value="Peptidase M60, enhancin-like domain 1"/>
    <property type="match status" value="1"/>
</dbReference>
<accession>A0ABU3SHK2</accession>
<dbReference type="InterPro" id="IPR031161">
    <property type="entry name" value="Peptidase_M60_dom"/>
</dbReference>
<dbReference type="Pfam" id="PF13402">
    <property type="entry name" value="Peptidase_M60"/>
    <property type="match status" value="1"/>
</dbReference>
<dbReference type="Gene3D" id="2.60.40.10">
    <property type="entry name" value="Immunoglobulins"/>
    <property type="match status" value="1"/>
</dbReference>
<dbReference type="PROSITE" id="PS51318">
    <property type="entry name" value="TAT"/>
    <property type="match status" value="1"/>
</dbReference>
<evidence type="ECO:0000313" key="5">
    <source>
        <dbReference type="Proteomes" id="UP001261125"/>
    </source>
</evidence>
<feature type="domain" description="Peptidase M60" evidence="3">
    <location>
        <begin position="169"/>
        <end position="472"/>
    </location>
</feature>
<dbReference type="Gene3D" id="3.40.390.80">
    <property type="entry name" value="Peptidase M60, enhancin-like domain 2"/>
    <property type="match status" value="1"/>
</dbReference>
<dbReference type="Proteomes" id="UP001261125">
    <property type="component" value="Unassembled WGS sequence"/>
</dbReference>
<keyword evidence="2" id="KW-0732">Signal</keyword>
<dbReference type="Gene3D" id="1.10.390.30">
    <property type="entry name" value="Peptidase M60, enhancin-like domain 3"/>
    <property type="match status" value="1"/>
</dbReference>
<evidence type="ECO:0000313" key="4">
    <source>
        <dbReference type="EMBL" id="MDU0344268.1"/>
    </source>
</evidence>
<dbReference type="InterPro" id="IPR042279">
    <property type="entry name" value="Pep_M60_3"/>
</dbReference>